<dbReference type="InterPro" id="IPR006035">
    <property type="entry name" value="Ureohydrolase"/>
</dbReference>
<accession>A0A3N9XC36</accession>
<dbReference type="PROSITE" id="PS51409">
    <property type="entry name" value="ARGINASE_2"/>
    <property type="match status" value="1"/>
</dbReference>
<dbReference type="InterPro" id="IPR023696">
    <property type="entry name" value="Ureohydrolase_dom_sf"/>
</dbReference>
<feature type="region of interest" description="Disordered" evidence="5">
    <location>
        <begin position="1"/>
        <end position="20"/>
    </location>
</feature>
<comment type="caution">
    <text evidence="6">The sequence shown here is derived from an EMBL/GenBank/DDBJ whole genome shotgun (WGS) entry which is preliminary data.</text>
</comment>
<keyword evidence="7" id="KW-1185">Reference proteome</keyword>
<dbReference type="Gene3D" id="3.40.800.10">
    <property type="entry name" value="Ureohydrolase domain"/>
    <property type="match status" value="1"/>
</dbReference>
<dbReference type="GO" id="GO:0004053">
    <property type="term" value="F:arginase activity"/>
    <property type="evidence" value="ECO:0007669"/>
    <property type="project" value="TreeGrafter"/>
</dbReference>
<evidence type="ECO:0000256" key="3">
    <source>
        <dbReference type="ARBA" id="ARBA00023211"/>
    </source>
</evidence>
<evidence type="ECO:0000256" key="5">
    <source>
        <dbReference type="SAM" id="MobiDB-lite"/>
    </source>
</evidence>
<proteinExistence type="inferred from homology"/>
<dbReference type="CDD" id="cd09999">
    <property type="entry name" value="Arginase-like_1"/>
    <property type="match status" value="1"/>
</dbReference>
<dbReference type="Pfam" id="PF00491">
    <property type="entry name" value="Arginase"/>
    <property type="match status" value="1"/>
</dbReference>
<dbReference type="SUPFAM" id="SSF52768">
    <property type="entry name" value="Arginase/deacetylase"/>
    <property type="match status" value="1"/>
</dbReference>
<evidence type="ECO:0000256" key="2">
    <source>
        <dbReference type="ARBA" id="ARBA00022801"/>
    </source>
</evidence>
<evidence type="ECO:0000313" key="7">
    <source>
        <dbReference type="Proteomes" id="UP000266889"/>
    </source>
</evidence>
<dbReference type="Proteomes" id="UP000266889">
    <property type="component" value="Unassembled WGS sequence"/>
</dbReference>
<keyword evidence="2" id="KW-0378">Hydrolase</keyword>
<organism evidence="6 7">
    <name type="scientific">Micromonospora arida</name>
    <dbReference type="NCBI Taxonomy" id="2203715"/>
    <lineage>
        <taxon>Bacteria</taxon>
        <taxon>Bacillati</taxon>
        <taxon>Actinomycetota</taxon>
        <taxon>Actinomycetes</taxon>
        <taxon>Micromonosporales</taxon>
        <taxon>Micromonosporaceae</taxon>
        <taxon>Micromonospora</taxon>
    </lineage>
</organism>
<dbReference type="GO" id="GO:0030145">
    <property type="term" value="F:manganese ion binding"/>
    <property type="evidence" value="ECO:0007669"/>
    <property type="project" value="TreeGrafter"/>
</dbReference>
<dbReference type="AlphaFoldDB" id="A0A3N9XC36"/>
<evidence type="ECO:0000256" key="1">
    <source>
        <dbReference type="ARBA" id="ARBA00022723"/>
    </source>
</evidence>
<dbReference type="EMBL" id="QGSY01000157">
    <property type="protein sequence ID" value="RQX10469.1"/>
    <property type="molecule type" value="Genomic_DNA"/>
</dbReference>
<name>A0A3N9XC36_9ACTN</name>
<keyword evidence="3" id="KW-0464">Manganese</keyword>
<evidence type="ECO:0000313" key="6">
    <source>
        <dbReference type="EMBL" id="RQX10469.1"/>
    </source>
</evidence>
<comment type="similarity">
    <text evidence="4">Belongs to the arginase family.</text>
</comment>
<protein>
    <submittedName>
        <fullName evidence="6">Arginase</fullName>
    </submittedName>
</protein>
<dbReference type="OrthoDB" id="7331788at2"/>
<reference evidence="6 7" key="1">
    <citation type="submission" date="2018-05" db="EMBL/GenBank/DDBJ databases">
        <title>Micromonospora from Atacama Desert.</title>
        <authorList>
            <person name="Carro L."/>
            <person name="Goodfellow M."/>
            <person name="Klenk H.-P."/>
        </authorList>
    </citation>
    <scope>NUCLEOTIDE SEQUENCE [LARGE SCALE GENOMIC DNA]</scope>
    <source>
        <strain evidence="6 7">LB32</strain>
    </source>
</reference>
<dbReference type="PANTHER" id="PTHR43782">
    <property type="entry name" value="ARGINASE"/>
    <property type="match status" value="1"/>
</dbReference>
<keyword evidence="1" id="KW-0479">Metal-binding</keyword>
<dbReference type="PANTHER" id="PTHR43782:SF3">
    <property type="entry name" value="ARGINASE"/>
    <property type="match status" value="1"/>
</dbReference>
<dbReference type="GO" id="GO:0005737">
    <property type="term" value="C:cytoplasm"/>
    <property type="evidence" value="ECO:0007669"/>
    <property type="project" value="TreeGrafter"/>
</dbReference>
<gene>
    <name evidence="6" type="ORF">DLJ58_11305</name>
</gene>
<sequence length="304" mass="32328">MLDAASNLGLAPPRDGHEPGVRMMPAALRDKGIVLRLSAEDAGRLEPPPYSFDLEPVTGYRNGSAIAQFAAELADRLSVLLDSGGFPLVLGGDCSIVLGPTLALRRRGSYGLAFLDGHDDYSPPRHPPKIPGRYTAAGLDLGLATGHGPDLLTNHDGLRPYVEERHVVHIGLDREPEDESILRVEDFSASAIRSYPIEHIHAHGASTTASQALADLNTMPIEGFWIHLDADVLDKSVMPAVDSPNPDGLSVTELTRILATLLASPNAVGMHVGIYDPELDPTGQAATALVDAIVSAFETANKHN</sequence>
<evidence type="ECO:0000256" key="4">
    <source>
        <dbReference type="PROSITE-ProRule" id="PRU00742"/>
    </source>
</evidence>